<organism evidence="3 4">
    <name type="scientific">Paenibacillus suaedae</name>
    <dbReference type="NCBI Taxonomy" id="3077233"/>
    <lineage>
        <taxon>Bacteria</taxon>
        <taxon>Bacillati</taxon>
        <taxon>Bacillota</taxon>
        <taxon>Bacilli</taxon>
        <taxon>Bacillales</taxon>
        <taxon>Paenibacillaceae</taxon>
        <taxon>Paenibacillus</taxon>
    </lineage>
</organism>
<dbReference type="RefSeq" id="WP_021254605.1">
    <property type="nucleotide sequence ID" value="NZ_JAVYAA010000001.1"/>
</dbReference>
<evidence type="ECO:0000313" key="4">
    <source>
        <dbReference type="Proteomes" id="UP001250538"/>
    </source>
</evidence>
<dbReference type="InterPro" id="IPR010982">
    <property type="entry name" value="Lambda_DNA-bd_dom_sf"/>
</dbReference>
<dbReference type="PROSITE" id="PS50943">
    <property type="entry name" value="HTH_CROC1"/>
    <property type="match status" value="1"/>
</dbReference>
<proteinExistence type="predicted"/>
<comment type="caution">
    <text evidence="3">The sequence shown here is derived from an EMBL/GenBank/DDBJ whole genome shotgun (WGS) entry which is preliminary data.</text>
</comment>
<dbReference type="Gene3D" id="1.10.260.40">
    <property type="entry name" value="lambda repressor-like DNA-binding domains"/>
    <property type="match status" value="1"/>
</dbReference>
<evidence type="ECO:0000256" key="1">
    <source>
        <dbReference type="ARBA" id="ARBA00023125"/>
    </source>
</evidence>
<feature type="domain" description="HTH cro/C1-type" evidence="2">
    <location>
        <begin position="7"/>
        <end position="61"/>
    </location>
</feature>
<dbReference type="SUPFAM" id="SSF47413">
    <property type="entry name" value="lambda repressor-like DNA-binding domains"/>
    <property type="match status" value="1"/>
</dbReference>
<dbReference type="GO" id="GO:0003677">
    <property type="term" value="F:DNA binding"/>
    <property type="evidence" value="ECO:0007669"/>
    <property type="project" value="UniProtKB-KW"/>
</dbReference>
<keyword evidence="1" id="KW-0238">DNA-binding</keyword>
<dbReference type="SMART" id="SM00530">
    <property type="entry name" value="HTH_XRE"/>
    <property type="match status" value="1"/>
</dbReference>
<dbReference type="CDD" id="cd00093">
    <property type="entry name" value="HTH_XRE"/>
    <property type="match status" value="1"/>
</dbReference>
<evidence type="ECO:0000313" key="3">
    <source>
        <dbReference type="EMBL" id="MDT8976177.1"/>
    </source>
</evidence>
<dbReference type="AlphaFoldDB" id="A0AAJ2JXL7"/>
<dbReference type="PANTHER" id="PTHR46558:SF11">
    <property type="entry name" value="HTH-TYPE TRANSCRIPTIONAL REGULATOR XRE"/>
    <property type="match status" value="1"/>
</dbReference>
<dbReference type="EMBL" id="JAVYAA010000001">
    <property type="protein sequence ID" value="MDT8976177.1"/>
    <property type="molecule type" value="Genomic_DNA"/>
</dbReference>
<keyword evidence="4" id="KW-1185">Reference proteome</keyword>
<gene>
    <name evidence="3" type="ORF">RQP50_07950</name>
</gene>
<sequence>MTFGERLRNLRTARNMSQEQVARHIGLTRSAYSHYEINNRQPVYTTLLKLAVLFDVSVDYLINDNSYLESHETNQLLQLWHGLDADSRQQTLQLMRQSLYSKR</sequence>
<name>A0AAJ2JXL7_9BACL</name>
<protein>
    <submittedName>
        <fullName evidence="3">Helix-turn-helix transcriptional regulator</fullName>
    </submittedName>
</protein>
<dbReference type="PANTHER" id="PTHR46558">
    <property type="entry name" value="TRACRIPTIONAL REGULATORY PROTEIN-RELATED-RELATED"/>
    <property type="match status" value="1"/>
</dbReference>
<dbReference type="InterPro" id="IPR001387">
    <property type="entry name" value="Cro/C1-type_HTH"/>
</dbReference>
<dbReference type="Proteomes" id="UP001250538">
    <property type="component" value="Unassembled WGS sequence"/>
</dbReference>
<reference evidence="4" key="1">
    <citation type="submission" date="2023-09" db="EMBL/GenBank/DDBJ databases">
        <title>Paenibacillus sp. chi10 Genome sequencing and assembly.</title>
        <authorList>
            <person name="Kim I."/>
        </authorList>
    </citation>
    <scope>NUCLEOTIDE SEQUENCE [LARGE SCALE GENOMIC DNA]</scope>
    <source>
        <strain evidence="4">chi10</strain>
    </source>
</reference>
<dbReference type="Pfam" id="PF01381">
    <property type="entry name" value="HTH_3"/>
    <property type="match status" value="1"/>
</dbReference>
<accession>A0AAJ2JXL7</accession>
<evidence type="ECO:0000259" key="2">
    <source>
        <dbReference type="PROSITE" id="PS50943"/>
    </source>
</evidence>